<name>A0A9N7YJC9_PLEPL</name>
<organism evidence="2 3">
    <name type="scientific">Pleuronectes platessa</name>
    <name type="common">European plaice</name>
    <dbReference type="NCBI Taxonomy" id="8262"/>
    <lineage>
        <taxon>Eukaryota</taxon>
        <taxon>Metazoa</taxon>
        <taxon>Chordata</taxon>
        <taxon>Craniata</taxon>
        <taxon>Vertebrata</taxon>
        <taxon>Euteleostomi</taxon>
        <taxon>Actinopterygii</taxon>
        <taxon>Neopterygii</taxon>
        <taxon>Teleostei</taxon>
        <taxon>Neoteleostei</taxon>
        <taxon>Acanthomorphata</taxon>
        <taxon>Carangaria</taxon>
        <taxon>Pleuronectiformes</taxon>
        <taxon>Pleuronectoidei</taxon>
        <taxon>Pleuronectidae</taxon>
        <taxon>Pleuronectes</taxon>
    </lineage>
</organism>
<gene>
    <name evidence="2" type="ORF">PLEPLA_LOCUS14270</name>
</gene>
<proteinExistence type="predicted"/>
<comment type="caution">
    <text evidence="2">The sequence shown here is derived from an EMBL/GenBank/DDBJ whole genome shotgun (WGS) entry which is preliminary data.</text>
</comment>
<accession>A0A9N7YJC9</accession>
<sequence>MVVVETRPTGAGEENVSSPDEEGTLSSSTSNMSKKLGHQCGKTRKGRDAGHSQFLDPPSSLVFWPSSFTAPGTIAHPSSH</sequence>
<dbReference type="Proteomes" id="UP001153269">
    <property type="component" value="Unassembled WGS sequence"/>
</dbReference>
<keyword evidence="3" id="KW-1185">Reference proteome</keyword>
<dbReference type="AlphaFoldDB" id="A0A9N7YJC9"/>
<evidence type="ECO:0000313" key="3">
    <source>
        <dbReference type="Proteomes" id="UP001153269"/>
    </source>
</evidence>
<feature type="compositionally biased region" description="Polar residues" evidence="1">
    <location>
        <begin position="24"/>
        <end position="33"/>
    </location>
</feature>
<reference evidence="2" key="1">
    <citation type="submission" date="2020-03" db="EMBL/GenBank/DDBJ databases">
        <authorList>
            <person name="Weist P."/>
        </authorList>
    </citation>
    <scope>NUCLEOTIDE SEQUENCE</scope>
</reference>
<dbReference type="EMBL" id="CADEAL010000879">
    <property type="protein sequence ID" value="CAB1426334.1"/>
    <property type="molecule type" value="Genomic_DNA"/>
</dbReference>
<feature type="compositionally biased region" description="Basic residues" evidence="1">
    <location>
        <begin position="35"/>
        <end position="45"/>
    </location>
</feature>
<evidence type="ECO:0000313" key="2">
    <source>
        <dbReference type="EMBL" id="CAB1426334.1"/>
    </source>
</evidence>
<protein>
    <submittedName>
        <fullName evidence="2">Uncharacterized protein</fullName>
    </submittedName>
</protein>
<evidence type="ECO:0000256" key="1">
    <source>
        <dbReference type="SAM" id="MobiDB-lite"/>
    </source>
</evidence>
<feature type="region of interest" description="Disordered" evidence="1">
    <location>
        <begin position="1"/>
        <end position="57"/>
    </location>
</feature>